<keyword evidence="1" id="KW-0418">Kinase</keyword>
<sequence>MRAKHRTARSAEPSTARGRRPVCPADVRRAVRRAAARRSLQTGTPYDEDALSDALLVASELAGNALLHAGGVADFAVDVVEEGIRISVDDHSDRLPVITPRYDAQGRRRNGGRGWPIVCWLSHDVRIRALPSGGKRITAVVPAL</sequence>
<dbReference type="Gene3D" id="3.30.565.10">
    <property type="entry name" value="Histidine kinase-like ATPase, C-terminal domain"/>
    <property type="match status" value="1"/>
</dbReference>
<protein>
    <submittedName>
        <fullName evidence="4">ATP-binding protein</fullName>
    </submittedName>
</protein>
<proteinExistence type="predicted"/>
<keyword evidence="4" id="KW-0547">Nucleotide-binding</keyword>
<dbReference type="InterPro" id="IPR050267">
    <property type="entry name" value="Anti-sigma-factor_SerPK"/>
</dbReference>
<dbReference type="PANTHER" id="PTHR35526:SF3">
    <property type="entry name" value="ANTI-SIGMA-F FACTOR RSBW"/>
    <property type="match status" value="1"/>
</dbReference>
<dbReference type="InterPro" id="IPR036890">
    <property type="entry name" value="HATPase_C_sf"/>
</dbReference>
<evidence type="ECO:0000313" key="5">
    <source>
        <dbReference type="Proteomes" id="UP000788262"/>
    </source>
</evidence>
<dbReference type="Pfam" id="PF13581">
    <property type="entry name" value="HATPase_c_2"/>
    <property type="match status" value="1"/>
</dbReference>
<accession>A0ABS2VL63</accession>
<dbReference type="PANTHER" id="PTHR35526">
    <property type="entry name" value="ANTI-SIGMA-F FACTOR RSBW-RELATED"/>
    <property type="match status" value="1"/>
</dbReference>
<gene>
    <name evidence="4" type="ORF">JS756_06925</name>
</gene>
<feature type="domain" description="Histidine kinase/HSP90-like ATPase" evidence="3">
    <location>
        <begin position="25"/>
        <end position="138"/>
    </location>
</feature>
<evidence type="ECO:0000259" key="3">
    <source>
        <dbReference type="Pfam" id="PF13581"/>
    </source>
</evidence>
<keyword evidence="5" id="KW-1185">Reference proteome</keyword>
<comment type="caution">
    <text evidence="4">The sequence shown here is derived from an EMBL/GenBank/DDBJ whole genome shotgun (WGS) entry which is preliminary data.</text>
</comment>
<keyword evidence="1" id="KW-0723">Serine/threonine-protein kinase</keyword>
<dbReference type="GO" id="GO:0005524">
    <property type="term" value="F:ATP binding"/>
    <property type="evidence" value="ECO:0007669"/>
    <property type="project" value="UniProtKB-KW"/>
</dbReference>
<keyword evidence="4" id="KW-0067">ATP-binding</keyword>
<dbReference type="InterPro" id="IPR003594">
    <property type="entry name" value="HATPase_dom"/>
</dbReference>
<evidence type="ECO:0000256" key="2">
    <source>
        <dbReference type="SAM" id="MobiDB-lite"/>
    </source>
</evidence>
<keyword evidence="1" id="KW-0808">Transferase</keyword>
<feature type="region of interest" description="Disordered" evidence="2">
    <location>
        <begin position="1"/>
        <end position="22"/>
    </location>
</feature>
<evidence type="ECO:0000256" key="1">
    <source>
        <dbReference type="ARBA" id="ARBA00022527"/>
    </source>
</evidence>
<dbReference type="RefSeq" id="WP_205382050.1">
    <property type="nucleotide sequence ID" value="NZ_JAFFZS010000003.1"/>
</dbReference>
<name>A0ABS2VL63_STRAS</name>
<dbReference type="Proteomes" id="UP000788262">
    <property type="component" value="Unassembled WGS sequence"/>
</dbReference>
<dbReference type="SUPFAM" id="SSF55874">
    <property type="entry name" value="ATPase domain of HSP90 chaperone/DNA topoisomerase II/histidine kinase"/>
    <property type="match status" value="1"/>
</dbReference>
<dbReference type="EMBL" id="JAFFZS010000003">
    <property type="protein sequence ID" value="MBN0043844.1"/>
    <property type="molecule type" value="Genomic_DNA"/>
</dbReference>
<reference evidence="4 5" key="1">
    <citation type="submission" date="2021-02" db="EMBL/GenBank/DDBJ databases">
        <title>Whole genome sequencing of Streptomyces actuosus VRA1.</title>
        <authorList>
            <person name="Sen G."/>
            <person name="Sen A."/>
        </authorList>
    </citation>
    <scope>NUCLEOTIDE SEQUENCE [LARGE SCALE GENOMIC DNA]</scope>
    <source>
        <strain evidence="4 5">VRA1</strain>
    </source>
</reference>
<organism evidence="4 5">
    <name type="scientific">Streptomyces actuosus</name>
    <dbReference type="NCBI Taxonomy" id="1885"/>
    <lineage>
        <taxon>Bacteria</taxon>
        <taxon>Bacillati</taxon>
        <taxon>Actinomycetota</taxon>
        <taxon>Actinomycetes</taxon>
        <taxon>Kitasatosporales</taxon>
        <taxon>Streptomycetaceae</taxon>
        <taxon>Streptomyces</taxon>
    </lineage>
</organism>
<evidence type="ECO:0000313" key="4">
    <source>
        <dbReference type="EMBL" id="MBN0043844.1"/>
    </source>
</evidence>